<evidence type="ECO:0000259" key="1">
    <source>
        <dbReference type="Pfam" id="PF00582"/>
    </source>
</evidence>
<feature type="domain" description="UspA" evidence="1">
    <location>
        <begin position="23"/>
        <end position="157"/>
    </location>
</feature>
<dbReference type="CDD" id="cd00293">
    <property type="entry name" value="USP-like"/>
    <property type="match status" value="1"/>
</dbReference>
<evidence type="ECO:0000313" key="2">
    <source>
        <dbReference type="EMBL" id="MBP2385021.1"/>
    </source>
</evidence>
<dbReference type="InterPro" id="IPR006016">
    <property type="entry name" value="UspA"/>
</dbReference>
<dbReference type="Proteomes" id="UP001296993">
    <property type="component" value="Unassembled WGS sequence"/>
</dbReference>
<name>A0ABS4X9H8_9MICC</name>
<dbReference type="Gene3D" id="3.40.50.620">
    <property type="entry name" value="HUPs"/>
    <property type="match status" value="1"/>
</dbReference>
<dbReference type="InterPro" id="IPR014729">
    <property type="entry name" value="Rossmann-like_a/b/a_fold"/>
</dbReference>
<evidence type="ECO:0000313" key="3">
    <source>
        <dbReference type="Proteomes" id="UP001296993"/>
    </source>
</evidence>
<comment type="caution">
    <text evidence="2">The sequence shown here is derived from an EMBL/GenBank/DDBJ whole genome shotgun (WGS) entry which is preliminary data.</text>
</comment>
<reference evidence="2 3" key="1">
    <citation type="submission" date="2021-03" db="EMBL/GenBank/DDBJ databases">
        <title>Sequencing the genomes of 1000 actinobacteria strains.</title>
        <authorList>
            <person name="Klenk H.-P."/>
        </authorList>
    </citation>
    <scope>NUCLEOTIDE SEQUENCE [LARGE SCALE GENOMIC DNA]</scope>
    <source>
        <strain evidence="2 3">DSM 15797</strain>
    </source>
</reference>
<organism evidence="2 3">
    <name type="scientific">Paeniglutamicibacter kerguelensis</name>
    <dbReference type="NCBI Taxonomy" id="254788"/>
    <lineage>
        <taxon>Bacteria</taxon>
        <taxon>Bacillati</taxon>
        <taxon>Actinomycetota</taxon>
        <taxon>Actinomycetes</taxon>
        <taxon>Micrococcales</taxon>
        <taxon>Micrococcaceae</taxon>
        <taxon>Paeniglutamicibacter</taxon>
    </lineage>
</organism>
<dbReference type="Pfam" id="PF00582">
    <property type="entry name" value="Usp"/>
    <property type="match status" value="1"/>
</dbReference>
<sequence length="165" mass="18042">MSSNGADAWGPLIVGVIPKQHPEVIAQASVLARQLDRAIIYAYVEPNSYLTEWNLKEDIRDQSLHPRDVDEDMTADAMEILSNIETQMSDSAATWSLRILAGEIWKALARLASETQASMIIVGTREPTFGAHVSQMLNGATASHLTVHQHLPVLVVPAAPKKGKH</sequence>
<accession>A0ABS4X9H8</accession>
<keyword evidence="3" id="KW-1185">Reference proteome</keyword>
<proteinExistence type="predicted"/>
<protein>
    <submittedName>
        <fullName evidence="2">Nucleotide-binding universal stress UspA family protein</fullName>
    </submittedName>
</protein>
<dbReference type="SUPFAM" id="SSF52402">
    <property type="entry name" value="Adenine nucleotide alpha hydrolases-like"/>
    <property type="match status" value="1"/>
</dbReference>
<dbReference type="RefSeq" id="WP_209995777.1">
    <property type="nucleotide sequence ID" value="NZ_BAAAJY010000020.1"/>
</dbReference>
<dbReference type="EMBL" id="JAGIOF010000001">
    <property type="protein sequence ID" value="MBP2385021.1"/>
    <property type="molecule type" value="Genomic_DNA"/>
</dbReference>
<gene>
    <name evidence="2" type="ORF">JOF47_000532</name>
</gene>